<dbReference type="Gene3D" id="1.10.8.430">
    <property type="entry name" value="Helical domain of apoptotic protease-activating factors"/>
    <property type="match status" value="1"/>
</dbReference>
<dbReference type="InterPro" id="IPR055414">
    <property type="entry name" value="LRR_R13L4/SHOC2-like"/>
</dbReference>
<dbReference type="OrthoDB" id="851866at2759"/>
<dbReference type="SUPFAM" id="SSF52540">
    <property type="entry name" value="P-loop containing nucleoside triphosphate hydrolases"/>
    <property type="match status" value="1"/>
</dbReference>
<sequence>MKATKIKLDCLPTEAAVKLFKLHVGEATLAANWEISELAKDIAEACDGFPLLLTTTGRAMAGKTNVHIWKREREHLKNQLSKVTNVENHVFPVLKVSYDTLSNNTLQKCFLYFSLFSESDNIKKEEVIGLWKAEGYLDELNEDTLFCNDARAKGETILESLMRANLLESGKSLHFVKIHDVIREMTLWLACEKGKSEDKVLVSEKALNFSKWINAEKISLLGSSIKSLPQRPSCHSLTTLLIRATNLDTLPIEFFQFMPALRVLSLSDNECLVELPMGIGNLSNLHYLNLSGTSIQILPLEVQNLKKLQTLILDRARLQLIIPEGVISGLSSLRTFSLYDQVHSLHDREVKLLEELECLENINEIEILLSIASFVEEVLSKQKLRRCIKQLQLVQRRDMQKLSLTRMEHLERLELLKCPSLTEVEIEDEHEEKSCNVSNYLLRRQECFPNLRFVRICDCSIKNVAFLMYIKNLQSLKLIDCSEIVEVLSEDCGQNVFKNLMNLSLKHLPKLKSIYSHALEFPSLVKLVVCDCPDLRSLPLDSYSAKNLKQIKGSRTWWNELLWNRKSIEHTFSQKLQDTSPDPVLELVKAYYNPHLTSYYIVQENLNSCVVL</sequence>
<dbReference type="Gene3D" id="3.80.10.10">
    <property type="entry name" value="Ribonuclease Inhibitor"/>
    <property type="match status" value="2"/>
</dbReference>
<evidence type="ECO:0000256" key="2">
    <source>
        <dbReference type="ARBA" id="ARBA00022737"/>
    </source>
</evidence>
<dbReference type="GO" id="GO:0006952">
    <property type="term" value="P:defense response"/>
    <property type="evidence" value="ECO:0007669"/>
    <property type="project" value="UniProtKB-KW"/>
</dbReference>
<evidence type="ECO:0000256" key="1">
    <source>
        <dbReference type="ARBA" id="ARBA00022614"/>
    </source>
</evidence>
<keyword evidence="3" id="KW-0547">Nucleotide-binding</keyword>
<accession>A0A067KXN5</accession>
<dbReference type="Pfam" id="PF23598">
    <property type="entry name" value="LRR_14"/>
    <property type="match status" value="1"/>
</dbReference>
<gene>
    <name evidence="7" type="ORF">JCGZ_06096</name>
</gene>
<dbReference type="PANTHER" id="PTHR33463">
    <property type="entry name" value="NB-ARC DOMAIN-CONTAINING PROTEIN-RELATED"/>
    <property type="match status" value="1"/>
</dbReference>
<dbReference type="EMBL" id="KK914415">
    <property type="protein sequence ID" value="KDP37040.1"/>
    <property type="molecule type" value="Genomic_DNA"/>
</dbReference>
<dbReference type="Gene3D" id="1.10.10.10">
    <property type="entry name" value="Winged helix-like DNA-binding domain superfamily/Winged helix DNA-binding domain"/>
    <property type="match status" value="1"/>
</dbReference>
<dbReference type="FunFam" id="1.10.10.10:FF:000322">
    <property type="entry name" value="Probable disease resistance protein At1g63360"/>
    <property type="match status" value="1"/>
</dbReference>
<name>A0A067KXN5_JATCU</name>
<keyword evidence="1" id="KW-0433">Leucine-rich repeat</keyword>
<dbReference type="Pfam" id="PF23559">
    <property type="entry name" value="WHD_DRP"/>
    <property type="match status" value="1"/>
</dbReference>
<dbReference type="FunFam" id="1.10.8.430:FF:000003">
    <property type="entry name" value="Probable disease resistance protein At5g66910"/>
    <property type="match status" value="1"/>
</dbReference>
<evidence type="ECO:0000259" key="5">
    <source>
        <dbReference type="Pfam" id="PF23559"/>
    </source>
</evidence>
<dbReference type="SUPFAM" id="SSF52058">
    <property type="entry name" value="L domain-like"/>
    <property type="match status" value="1"/>
</dbReference>
<dbReference type="InterPro" id="IPR050905">
    <property type="entry name" value="Plant_NBS-LRR"/>
</dbReference>
<keyword evidence="2" id="KW-0677">Repeat</keyword>
<organism evidence="7 8">
    <name type="scientific">Jatropha curcas</name>
    <name type="common">Barbados nut</name>
    <dbReference type="NCBI Taxonomy" id="180498"/>
    <lineage>
        <taxon>Eukaryota</taxon>
        <taxon>Viridiplantae</taxon>
        <taxon>Streptophyta</taxon>
        <taxon>Embryophyta</taxon>
        <taxon>Tracheophyta</taxon>
        <taxon>Spermatophyta</taxon>
        <taxon>Magnoliopsida</taxon>
        <taxon>eudicotyledons</taxon>
        <taxon>Gunneridae</taxon>
        <taxon>Pentapetalae</taxon>
        <taxon>rosids</taxon>
        <taxon>fabids</taxon>
        <taxon>Malpighiales</taxon>
        <taxon>Euphorbiaceae</taxon>
        <taxon>Crotonoideae</taxon>
        <taxon>Jatropheae</taxon>
        <taxon>Jatropha</taxon>
    </lineage>
</organism>
<dbReference type="PANTHER" id="PTHR33463:SF220">
    <property type="entry name" value="NB-ARC DOMAIN-CONTAINING PROTEIN"/>
    <property type="match status" value="1"/>
</dbReference>
<protein>
    <submittedName>
        <fullName evidence="7">Uncharacterized protein</fullName>
    </submittedName>
</protein>
<dbReference type="GO" id="GO:0005524">
    <property type="term" value="F:ATP binding"/>
    <property type="evidence" value="ECO:0007669"/>
    <property type="project" value="UniProtKB-KW"/>
</dbReference>
<dbReference type="InterPro" id="IPR032675">
    <property type="entry name" value="LRR_dom_sf"/>
</dbReference>
<feature type="domain" description="Disease resistance protein winged helix" evidence="5">
    <location>
        <begin position="115"/>
        <end position="185"/>
    </location>
</feature>
<evidence type="ECO:0000313" key="7">
    <source>
        <dbReference type="EMBL" id="KDP37040.1"/>
    </source>
</evidence>
<dbReference type="Proteomes" id="UP000027138">
    <property type="component" value="Unassembled WGS sequence"/>
</dbReference>
<proteinExistence type="predicted"/>
<dbReference type="InterPro" id="IPR036388">
    <property type="entry name" value="WH-like_DNA-bd_sf"/>
</dbReference>
<keyword evidence="4" id="KW-0611">Plant defense</keyword>
<evidence type="ECO:0000256" key="4">
    <source>
        <dbReference type="ARBA" id="ARBA00022821"/>
    </source>
</evidence>
<evidence type="ECO:0000256" key="3">
    <source>
        <dbReference type="ARBA" id="ARBA00022741"/>
    </source>
</evidence>
<evidence type="ECO:0000259" key="6">
    <source>
        <dbReference type="Pfam" id="PF23598"/>
    </source>
</evidence>
<reference evidence="7 8" key="1">
    <citation type="journal article" date="2014" name="PLoS ONE">
        <title>Global Analysis of Gene Expression Profiles in Physic Nut (Jatropha curcas L.) Seedlings Exposed to Salt Stress.</title>
        <authorList>
            <person name="Zhang L."/>
            <person name="Zhang C."/>
            <person name="Wu P."/>
            <person name="Chen Y."/>
            <person name="Li M."/>
            <person name="Jiang H."/>
            <person name="Wu G."/>
        </authorList>
    </citation>
    <scope>NUCLEOTIDE SEQUENCE [LARGE SCALE GENOMIC DNA]</scope>
    <source>
        <strain evidence="8">cv. GZQX0401</strain>
        <tissue evidence="7">Young leaves</tissue>
    </source>
</reference>
<evidence type="ECO:0000313" key="8">
    <source>
        <dbReference type="Proteomes" id="UP000027138"/>
    </source>
</evidence>
<dbReference type="AlphaFoldDB" id="A0A067KXN5"/>
<keyword evidence="8" id="KW-1185">Reference proteome</keyword>
<dbReference type="InterPro" id="IPR058922">
    <property type="entry name" value="WHD_DRP"/>
</dbReference>
<dbReference type="InterPro" id="IPR042197">
    <property type="entry name" value="Apaf_helical"/>
</dbReference>
<dbReference type="GO" id="GO:0043531">
    <property type="term" value="F:ADP binding"/>
    <property type="evidence" value="ECO:0007669"/>
    <property type="project" value="InterPro"/>
</dbReference>
<feature type="domain" description="Disease resistance R13L4/SHOC-2-like LRR" evidence="6">
    <location>
        <begin position="220"/>
        <end position="508"/>
    </location>
</feature>
<dbReference type="InterPro" id="IPR027417">
    <property type="entry name" value="P-loop_NTPase"/>
</dbReference>